<dbReference type="EnsemblMetazoa" id="ISCW015458-RA">
    <property type="protein sequence ID" value="ISCW015458-PA"/>
    <property type="gene ID" value="ISCW015458"/>
</dbReference>
<dbReference type="Proteomes" id="UP000001555">
    <property type="component" value="Unassembled WGS sequence"/>
</dbReference>
<dbReference type="EMBL" id="ABJB010062870">
    <property type="status" value="NOT_ANNOTATED_CDS"/>
    <property type="molecule type" value="Genomic_DNA"/>
</dbReference>
<organism>
    <name type="scientific">Ixodes scapularis</name>
    <name type="common">Black-legged tick</name>
    <name type="synonym">Deer tick</name>
    <dbReference type="NCBI Taxonomy" id="6945"/>
    <lineage>
        <taxon>Eukaryota</taxon>
        <taxon>Metazoa</taxon>
        <taxon>Ecdysozoa</taxon>
        <taxon>Arthropoda</taxon>
        <taxon>Chelicerata</taxon>
        <taxon>Arachnida</taxon>
        <taxon>Acari</taxon>
        <taxon>Parasitiformes</taxon>
        <taxon>Ixodida</taxon>
        <taxon>Ixodoidea</taxon>
        <taxon>Ixodidae</taxon>
        <taxon>Ixodinae</taxon>
        <taxon>Ixodes</taxon>
    </lineage>
</organism>
<dbReference type="AlphaFoldDB" id="B7QN20"/>
<proteinExistence type="predicted"/>
<dbReference type="InParanoid" id="B7QN20"/>
<evidence type="ECO:0000313" key="3">
    <source>
        <dbReference type="EnsemblMetazoa" id="ISCW015458-PA"/>
    </source>
</evidence>
<dbReference type="VEuPathDB" id="VectorBase:ISCW015458"/>
<reference evidence="2 4" key="1">
    <citation type="submission" date="2008-03" db="EMBL/GenBank/DDBJ databases">
        <title>Annotation of Ixodes scapularis.</title>
        <authorList>
            <consortium name="Ixodes scapularis Genome Project Consortium"/>
            <person name="Caler E."/>
            <person name="Hannick L.I."/>
            <person name="Bidwell S."/>
            <person name="Joardar V."/>
            <person name="Thiagarajan M."/>
            <person name="Amedeo P."/>
            <person name="Galinsky K.J."/>
            <person name="Schobel S."/>
            <person name="Inman J."/>
            <person name="Hostetler J."/>
            <person name="Miller J."/>
            <person name="Hammond M."/>
            <person name="Megy K."/>
            <person name="Lawson D."/>
            <person name="Kodira C."/>
            <person name="Sutton G."/>
            <person name="Meyer J."/>
            <person name="Hill C.A."/>
            <person name="Birren B."/>
            <person name="Nene V."/>
            <person name="Collins F."/>
            <person name="Alarcon-Chaidez F."/>
            <person name="Wikel S."/>
            <person name="Strausberg R."/>
        </authorList>
    </citation>
    <scope>NUCLEOTIDE SEQUENCE [LARGE SCALE GENOMIC DNA]</scope>
    <source>
        <strain evidence="4">Wikel</strain>
        <strain evidence="2">Wikel colony</strain>
    </source>
</reference>
<sequence length="57" mass="6066">MKGYSSVNKAKDSHLAPSQKAATNSEEGSVTRQVTAFSSSHNTGNKEHGHGGNRQRP</sequence>
<gene>
    <name evidence="2" type="ORF">IscW_ISCW015458</name>
</gene>
<dbReference type="EMBL" id="DS975143">
    <property type="protein sequence ID" value="EEC20242.1"/>
    <property type="molecule type" value="Genomic_DNA"/>
</dbReference>
<dbReference type="PaxDb" id="6945-B7QN20"/>
<keyword evidence="4" id="KW-1185">Reference proteome</keyword>
<dbReference type="VEuPathDB" id="VectorBase:ISCI015458"/>
<dbReference type="HOGENOM" id="CLU_2998784_0_0_1"/>
<name>B7QN20_IXOSC</name>
<reference evidence="3" key="2">
    <citation type="submission" date="2020-05" db="UniProtKB">
        <authorList>
            <consortium name="EnsemblMetazoa"/>
        </authorList>
    </citation>
    <scope>IDENTIFICATION</scope>
    <source>
        <strain evidence="3">wikel</strain>
    </source>
</reference>
<protein>
    <submittedName>
        <fullName evidence="2 3">Uncharacterized protein</fullName>
    </submittedName>
</protein>
<evidence type="ECO:0000256" key="1">
    <source>
        <dbReference type="SAM" id="MobiDB-lite"/>
    </source>
</evidence>
<feature type="region of interest" description="Disordered" evidence="1">
    <location>
        <begin position="1"/>
        <end position="57"/>
    </location>
</feature>
<feature type="compositionally biased region" description="Polar residues" evidence="1">
    <location>
        <begin position="20"/>
        <end position="43"/>
    </location>
</feature>
<accession>B7QN20</accession>
<evidence type="ECO:0000313" key="2">
    <source>
        <dbReference type="EMBL" id="EEC20242.1"/>
    </source>
</evidence>
<evidence type="ECO:0000313" key="4">
    <source>
        <dbReference type="Proteomes" id="UP000001555"/>
    </source>
</evidence>